<keyword evidence="8" id="KW-1185">Reference proteome</keyword>
<evidence type="ECO:0000256" key="5">
    <source>
        <dbReference type="SAM" id="MobiDB-lite"/>
    </source>
</evidence>
<evidence type="ECO:0000313" key="7">
    <source>
        <dbReference type="EMBL" id="MEO9246886.1"/>
    </source>
</evidence>
<feature type="region of interest" description="Disordered" evidence="5">
    <location>
        <begin position="1"/>
        <end position="20"/>
    </location>
</feature>
<evidence type="ECO:0000256" key="4">
    <source>
        <dbReference type="ARBA" id="ARBA00022807"/>
    </source>
</evidence>
<dbReference type="InterPro" id="IPR051202">
    <property type="entry name" value="Peptidase_C40"/>
</dbReference>
<comment type="similarity">
    <text evidence="1">Belongs to the peptidase C40 family.</text>
</comment>
<keyword evidence="4" id="KW-0788">Thiol protease</keyword>
<dbReference type="PANTHER" id="PTHR47053">
    <property type="entry name" value="MUREIN DD-ENDOPEPTIDASE MEPH-RELATED"/>
    <property type="match status" value="1"/>
</dbReference>
<evidence type="ECO:0000259" key="6">
    <source>
        <dbReference type="PROSITE" id="PS51935"/>
    </source>
</evidence>
<dbReference type="Gene3D" id="3.90.1720.10">
    <property type="entry name" value="endopeptidase domain like (from Nostoc punctiforme)"/>
    <property type="match status" value="1"/>
</dbReference>
<evidence type="ECO:0000256" key="1">
    <source>
        <dbReference type="ARBA" id="ARBA00007074"/>
    </source>
</evidence>
<dbReference type="SUPFAM" id="SSF54001">
    <property type="entry name" value="Cysteine proteinases"/>
    <property type="match status" value="1"/>
</dbReference>
<dbReference type="InterPro" id="IPR000064">
    <property type="entry name" value="NLP_P60_dom"/>
</dbReference>
<feature type="compositionally biased region" description="Basic and acidic residues" evidence="5">
    <location>
        <begin position="1"/>
        <end position="16"/>
    </location>
</feature>
<feature type="region of interest" description="Disordered" evidence="5">
    <location>
        <begin position="46"/>
        <end position="97"/>
    </location>
</feature>
<name>A0ABV0IFE4_9MICC</name>
<dbReference type="PROSITE" id="PS51935">
    <property type="entry name" value="NLPC_P60"/>
    <property type="match status" value="1"/>
</dbReference>
<dbReference type="InterPro" id="IPR038765">
    <property type="entry name" value="Papain-like_cys_pep_sf"/>
</dbReference>
<dbReference type="RefSeq" id="WP_347919214.1">
    <property type="nucleotide sequence ID" value="NZ_JBDXMX010000002.1"/>
</dbReference>
<dbReference type="EMBL" id="JBDXMX010000002">
    <property type="protein sequence ID" value="MEO9246886.1"/>
    <property type="molecule type" value="Genomic_DNA"/>
</dbReference>
<reference evidence="7 8" key="1">
    <citation type="submission" date="2024-05" db="EMBL/GenBank/DDBJ databases">
        <authorList>
            <person name="Yi C."/>
        </authorList>
    </citation>
    <scope>NUCLEOTIDE SEQUENCE [LARGE SCALE GENOMIC DNA]</scope>
    <source>
        <strain evidence="7 8">XS13</strain>
    </source>
</reference>
<feature type="compositionally biased region" description="Low complexity" evidence="5">
    <location>
        <begin position="62"/>
        <end position="97"/>
    </location>
</feature>
<feature type="compositionally biased region" description="Polar residues" evidence="5">
    <location>
        <begin position="49"/>
        <end position="61"/>
    </location>
</feature>
<evidence type="ECO:0000313" key="8">
    <source>
        <dbReference type="Proteomes" id="UP001484097"/>
    </source>
</evidence>
<comment type="caution">
    <text evidence="7">The sequence shown here is derived from an EMBL/GenBank/DDBJ whole genome shotgun (WGS) entry which is preliminary data.</text>
</comment>
<feature type="domain" description="NlpC/P60" evidence="6">
    <location>
        <begin position="106"/>
        <end position="236"/>
    </location>
</feature>
<organism evidence="7 8">
    <name type="scientific">Citricoccus nitrophenolicus</name>
    <dbReference type="NCBI Taxonomy" id="863575"/>
    <lineage>
        <taxon>Bacteria</taxon>
        <taxon>Bacillati</taxon>
        <taxon>Actinomycetota</taxon>
        <taxon>Actinomycetes</taxon>
        <taxon>Micrococcales</taxon>
        <taxon>Micrococcaceae</taxon>
        <taxon>Citricoccus</taxon>
    </lineage>
</organism>
<accession>A0ABV0IFE4</accession>
<dbReference type="Proteomes" id="UP001484097">
    <property type="component" value="Unassembled WGS sequence"/>
</dbReference>
<keyword evidence="2" id="KW-0645">Protease</keyword>
<dbReference type="PANTHER" id="PTHR47053:SF1">
    <property type="entry name" value="MUREIN DD-ENDOPEPTIDASE MEPH-RELATED"/>
    <property type="match status" value="1"/>
</dbReference>
<proteinExistence type="inferred from homology"/>
<sequence length="236" mass="24306">MNFSTRRDRLAAERQVRRSHARRRLAVGTLGVTTAFGAVLAGVAPASANDGSQPASSYQDWSYQGESTGSTSSSSPSSSSSGYGSDYSTASTGSSSQGATYQLASYSSTSGSYGAAADWAVSTANDSSVGYAYGGNGPSAYDCSGFTQSAFAQAGVDLPRTSGAQYAGASQYVGLDELQVGDLVFWSNNGSASGIYHVAVYVGDGKIAHARNYTEGVSVTDVDYSPWNMMGTAARY</sequence>
<evidence type="ECO:0000256" key="2">
    <source>
        <dbReference type="ARBA" id="ARBA00022670"/>
    </source>
</evidence>
<protein>
    <submittedName>
        <fullName evidence="7">C40 family peptidase</fullName>
    </submittedName>
</protein>
<keyword evidence="3" id="KW-0378">Hydrolase</keyword>
<gene>
    <name evidence="7" type="ORF">ABDK96_04255</name>
</gene>
<dbReference type="Pfam" id="PF00877">
    <property type="entry name" value="NLPC_P60"/>
    <property type="match status" value="1"/>
</dbReference>
<evidence type="ECO:0000256" key="3">
    <source>
        <dbReference type="ARBA" id="ARBA00022801"/>
    </source>
</evidence>